<sequence>MRLPPFLPALLLALAWPAAATQAATACSAEVRAVDDQFRRAMIEGDGEALDRIIADDAIIIHGHHGGVQGKRGLIRSFRAYRISRYDRTPFLCRVAGGTAILVSATAKRVGDKEVAASTTEIFILRTHRWRLLVLQNTDRTPD</sequence>
<evidence type="ECO:0000313" key="4">
    <source>
        <dbReference type="Proteomes" id="UP001056937"/>
    </source>
</evidence>
<protein>
    <submittedName>
        <fullName evidence="3">Nuclear transport factor 2 family protein</fullName>
    </submittedName>
</protein>
<organism evidence="3 4">
    <name type="scientific">Sphingomonas morindae</name>
    <dbReference type="NCBI Taxonomy" id="1541170"/>
    <lineage>
        <taxon>Bacteria</taxon>
        <taxon>Pseudomonadati</taxon>
        <taxon>Pseudomonadota</taxon>
        <taxon>Alphaproteobacteria</taxon>
        <taxon>Sphingomonadales</taxon>
        <taxon>Sphingomonadaceae</taxon>
        <taxon>Sphingomonas</taxon>
    </lineage>
</organism>
<gene>
    <name evidence="3" type="ORF">LHA26_00560</name>
</gene>
<proteinExistence type="predicted"/>
<dbReference type="SUPFAM" id="SSF54427">
    <property type="entry name" value="NTF2-like"/>
    <property type="match status" value="1"/>
</dbReference>
<keyword evidence="1" id="KW-0732">Signal</keyword>
<dbReference type="EMBL" id="CP084930">
    <property type="protein sequence ID" value="USI73004.1"/>
    <property type="molecule type" value="Genomic_DNA"/>
</dbReference>
<dbReference type="InterPro" id="IPR027843">
    <property type="entry name" value="DUF4440"/>
</dbReference>
<reference evidence="3" key="1">
    <citation type="journal article" date="2022" name="Toxins">
        <title>Genomic Analysis of Sphingopyxis sp. USTB-05 for Biodegrading Cyanobacterial Hepatotoxins.</title>
        <authorList>
            <person name="Liu C."/>
            <person name="Xu Q."/>
            <person name="Zhao Z."/>
            <person name="Zhang H."/>
            <person name="Liu X."/>
            <person name="Yin C."/>
            <person name="Liu Y."/>
            <person name="Yan H."/>
        </authorList>
    </citation>
    <scope>NUCLEOTIDE SEQUENCE</scope>
    <source>
        <strain evidence="3">NBD5</strain>
    </source>
</reference>
<dbReference type="InterPro" id="IPR032710">
    <property type="entry name" value="NTF2-like_dom_sf"/>
</dbReference>
<evidence type="ECO:0000256" key="1">
    <source>
        <dbReference type="SAM" id="SignalP"/>
    </source>
</evidence>
<feature type="signal peptide" evidence="1">
    <location>
        <begin position="1"/>
        <end position="20"/>
    </location>
</feature>
<evidence type="ECO:0000313" key="3">
    <source>
        <dbReference type="EMBL" id="USI73004.1"/>
    </source>
</evidence>
<feature type="domain" description="DUF4440" evidence="2">
    <location>
        <begin position="31"/>
        <end position="132"/>
    </location>
</feature>
<feature type="chain" id="PRO_5045425483" evidence="1">
    <location>
        <begin position="21"/>
        <end position="143"/>
    </location>
</feature>
<evidence type="ECO:0000259" key="2">
    <source>
        <dbReference type="Pfam" id="PF14534"/>
    </source>
</evidence>
<keyword evidence="4" id="KW-1185">Reference proteome</keyword>
<dbReference type="PROSITE" id="PS51257">
    <property type="entry name" value="PROKAR_LIPOPROTEIN"/>
    <property type="match status" value="1"/>
</dbReference>
<dbReference type="Gene3D" id="3.10.450.50">
    <property type="match status" value="1"/>
</dbReference>
<dbReference type="Pfam" id="PF14534">
    <property type="entry name" value="DUF4440"/>
    <property type="match status" value="1"/>
</dbReference>
<dbReference type="Proteomes" id="UP001056937">
    <property type="component" value="Chromosome 1"/>
</dbReference>
<accession>A0ABY4X7S5</accession>
<name>A0ABY4X7S5_9SPHN</name>
<dbReference type="RefSeq" id="WP_252166815.1">
    <property type="nucleotide sequence ID" value="NZ_CP084930.1"/>
</dbReference>